<keyword evidence="2" id="KW-1185">Reference proteome</keyword>
<name>A0A1J8QBR1_9AGAM</name>
<reference evidence="1 2" key="1">
    <citation type="submission" date="2016-03" db="EMBL/GenBank/DDBJ databases">
        <title>Comparative genomics of the ectomycorrhizal sister species Rhizopogon vinicolor and Rhizopogon vesiculosus (Basidiomycota: Boletales) reveals a divergence of the mating type B locus.</title>
        <authorList>
            <person name="Mujic A.B."/>
            <person name="Kuo A."/>
            <person name="Tritt A."/>
            <person name="Lipzen A."/>
            <person name="Chen C."/>
            <person name="Johnson J."/>
            <person name="Sharma A."/>
            <person name="Barry K."/>
            <person name="Grigoriev I.V."/>
            <person name="Spatafora J.W."/>
        </authorList>
    </citation>
    <scope>NUCLEOTIDE SEQUENCE [LARGE SCALE GENOMIC DNA]</scope>
    <source>
        <strain evidence="1 2">AM-OR11-056</strain>
    </source>
</reference>
<dbReference type="OrthoDB" id="2612434at2759"/>
<comment type="caution">
    <text evidence="1">The sequence shown here is derived from an EMBL/GenBank/DDBJ whole genome shotgun (WGS) entry which is preliminary data.</text>
</comment>
<organism evidence="1 2">
    <name type="scientific">Rhizopogon vesiculosus</name>
    <dbReference type="NCBI Taxonomy" id="180088"/>
    <lineage>
        <taxon>Eukaryota</taxon>
        <taxon>Fungi</taxon>
        <taxon>Dikarya</taxon>
        <taxon>Basidiomycota</taxon>
        <taxon>Agaricomycotina</taxon>
        <taxon>Agaricomycetes</taxon>
        <taxon>Agaricomycetidae</taxon>
        <taxon>Boletales</taxon>
        <taxon>Suillineae</taxon>
        <taxon>Rhizopogonaceae</taxon>
        <taxon>Rhizopogon</taxon>
    </lineage>
</organism>
<accession>A0A1J8QBR1</accession>
<protein>
    <submittedName>
        <fullName evidence="1">Uncharacterized protein</fullName>
    </submittedName>
</protein>
<dbReference type="Proteomes" id="UP000183567">
    <property type="component" value="Unassembled WGS sequence"/>
</dbReference>
<evidence type="ECO:0000313" key="1">
    <source>
        <dbReference type="EMBL" id="OJA10760.1"/>
    </source>
</evidence>
<proteinExistence type="predicted"/>
<evidence type="ECO:0000313" key="2">
    <source>
        <dbReference type="Proteomes" id="UP000183567"/>
    </source>
</evidence>
<dbReference type="EMBL" id="LVVM01005377">
    <property type="protein sequence ID" value="OJA10760.1"/>
    <property type="molecule type" value="Genomic_DNA"/>
</dbReference>
<sequence length="266" mass="30621">MNDDDDDNAFGSDWDDNQAKDELFRVDMDIVTLENGKSHRDASKRGRVEREGENFLQSRQTCYPFTSLIMPVSIEQMLQQLEISDSTTPRASNRTLSLKQMLQNLQISVSASLRSSSKAPRMNLQCPPKQNTRQHYGYRVEEPRMLYLESILKADPSFDHDTFPLPMTYAFEWLLTKLRLGQLDFKYCHDPERRPQVPCKDDVAHLESSGYDDAEEDEDVCVILVLSVFSDDPESFNARPTQAQIDLLTNLLGSPPQWWVGYKGWC</sequence>
<gene>
    <name evidence="1" type="ORF">AZE42_04261</name>
</gene>
<dbReference type="AlphaFoldDB" id="A0A1J8QBR1"/>